<dbReference type="GO" id="GO:0004029">
    <property type="term" value="F:aldehyde dehydrogenase (NAD+) activity"/>
    <property type="evidence" value="ECO:0007669"/>
    <property type="project" value="TreeGrafter"/>
</dbReference>
<dbReference type="Proteomes" id="UP000289857">
    <property type="component" value="Unassembled WGS sequence"/>
</dbReference>
<evidence type="ECO:0000313" key="2">
    <source>
        <dbReference type="EMBL" id="RXR24611.1"/>
    </source>
</evidence>
<accession>A0A4Q1KD44</accession>
<dbReference type="PANTHER" id="PTHR48079">
    <property type="entry name" value="PROTEIN YEEZ"/>
    <property type="match status" value="1"/>
</dbReference>
<name>A0A4Q1KD44_9FLAO</name>
<protein>
    <submittedName>
        <fullName evidence="2">NAD-dependent epimerase/dehydratase family protein</fullName>
    </submittedName>
</protein>
<organism evidence="2 3">
    <name type="scientific">Flavobacterium stagni</name>
    <dbReference type="NCBI Taxonomy" id="2506421"/>
    <lineage>
        <taxon>Bacteria</taxon>
        <taxon>Pseudomonadati</taxon>
        <taxon>Bacteroidota</taxon>
        <taxon>Flavobacteriia</taxon>
        <taxon>Flavobacteriales</taxon>
        <taxon>Flavobacteriaceae</taxon>
        <taxon>Flavobacterium</taxon>
    </lineage>
</organism>
<dbReference type="SUPFAM" id="SSF51735">
    <property type="entry name" value="NAD(P)-binding Rossmann-fold domains"/>
    <property type="match status" value="1"/>
</dbReference>
<dbReference type="RefSeq" id="WP_129460589.1">
    <property type="nucleotide sequence ID" value="NZ_SBKN01000001.1"/>
</dbReference>
<dbReference type="Gene3D" id="3.40.50.720">
    <property type="entry name" value="NAD(P)-binding Rossmann-like Domain"/>
    <property type="match status" value="1"/>
</dbReference>
<evidence type="ECO:0000259" key="1">
    <source>
        <dbReference type="Pfam" id="PF01370"/>
    </source>
</evidence>
<evidence type="ECO:0000313" key="3">
    <source>
        <dbReference type="Proteomes" id="UP000289857"/>
    </source>
</evidence>
<comment type="caution">
    <text evidence="2">The sequence shown here is derived from an EMBL/GenBank/DDBJ whole genome shotgun (WGS) entry which is preliminary data.</text>
</comment>
<dbReference type="PANTHER" id="PTHR48079:SF6">
    <property type="entry name" value="NAD(P)-BINDING DOMAIN-CONTAINING PROTEIN-RELATED"/>
    <property type="match status" value="1"/>
</dbReference>
<sequence length="336" mass="37978">MILVTGGTGLVGAHLLLYLLENDKQQVSALYRSEQQIAKTKSLFTYYQKEDLFSSILWIEGNILDIPSLEKAFENITYVYHCAAQISFDPNDEDLLRKTNIEGTANIVNFCIEKKVQKLCFVSSIAALGNLSQNEHLISETSEWNPELAHSDYAISKYGAEMEVWRGLQEGLPCVIVNPGIILGPYPENWDKTKGSGALFSAIKKGMPFYSSGCTGYVSVNDVVKAMHQLMNSSITGERFILVAENRTYKDIIFSIASLLNAKKPSFEVKKGMLELGWRLDALISFIFRTRRRLSKHSANALLNRDQISNEKIKNTLQFKFEAIDEYLKKIINCYK</sequence>
<feature type="domain" description="NAD-dependent epimerase/dehydratase" evidence="1">
    <location>
        <begin position="2"/>
        <end position="233"/>
    </location>
</feature>
<dbReference type="InterPro" id="IPR051783">
    <property type="entry name" value="NAD(P)-dependent_oxidoreduct"/>
</dbReference>
<dbReference type="AlphaFoldDB" id="A0A4Q1KD44"/>
<reference evidence="3" key="1">
    <citation type="submission" date="2019-01" db="EMBL/GenBank/DDBJ databases">
        <title>Cytophagaceae bacterium strain CAR-16.</title>
        <authorList>
            <person name="Chen W.-M."/>
        </authorList>
    </citation>
    <scope>NUCLEOTIDE SEQUENCE [LARGE SCALE GENOMIC DNA]</scope>
    <source>
        <strain evidence="3">WWJ-16</strain>
    </source>
</reference>
<dbReference type="OrthoDB" id="596910at2"/>
<dbReference type="InterPro" id="IPR001509">
    <property type="entry name" value="Epimerase_deHydtase"/>
</dbReference>
<dbReference type="GO" id="GO:0005737">
    <property type="term" value="C:cytoplasm"/>
    <property type="evidence" value="ECO:0007669"/>
    <property type="project" value="TreeGrafter"/>
</dbReference>
<proteinExistence type="predicted"/>
<keyword evidence="3" id="KW-1185">Reference proteome</keyword>
<dbReference type="InterPro" id="IPR036291">
    <property type="entry name" value="NAD(P)-bd_dom_sf"/>
</dbReference>
<dbReference type="Pfam" id="PF01370">
    <property type="entry name" value="Epimerase"/>
    <property type="match status" value="1"/>
</dbReference>
<dbReference type="EMBL" id="SBKN01000001">
    <property type="protein sequence ID" value="RXR24611.1"/>
    <property type="molecule type" value="Genomic_DNA"/>
</dbReference>
<gene>
    <name evidence="2" type="ORF">EQG61_03970</name>
</gene>